<evidence type="ECO:0000256" key="4">
    <source>
        <dbReference type="ARBA" id="ARBA00022989"/>
    </source>
</evidence>
<feature type="transmembrane region" description="Helical" evidence="6">
    <location>
        <begin position="214"/>
        <end position="235"/>
    </location>
</feature>
<organism evidence="7 8">
    <name type="scientific">Pseudovibrio ascidiaceicola</name>
    <dbReference type="NCBI Taxonomy" id="285279"/>
    <lineage>
        <taxon>Bacteria</taxon>
        <taxon>Pseudomonadati</taxon>
        <taxon>Pseudomonadota</taxon>
        <taxon>Alphaproteobacteria</taxon>
        <taxon>Hyphomicrobiales</taxon>
        <taxon>Stappiaceae</taxon>
        <taxon>Pseudovibrio</taxon>
    </lineage>
</organism>
<comment type="subcellular location">
    <subcellularLocation>
        <location evidence="1">Cell membrane</location>
        <topology evidence="1">Multi-pass membrane protein</topology>
    </subcellularLocation>
</comment>
<keyword evidence="8" id="KW-1185">Reference proteome</keyword>
<keyword evidence="3 6" id="KW-0812">Transmembrane</keyword>
<keyword evidence="2" id="KW-1003">Cell membrane</keyword>
<feature type="transmembrane region" description="Helical" evidence="6">
    <location>
        <begin position="341"/>
        <end position="360"/>
    </location>
</feature>
<dbReference type="Proteomes" id="UP000199598">
    <property type="component" value="Unassembled WGS sequence"/>
</dbReference>
<keyword evidence="4 6" id="KW-1133">Transmembrane helix</keyword>
<proteinExistence type="predicted"/>
<evidence type="ECO:0000256" key="6">
    <source>
        <dbReference type="SAM" id="Phobius"/>
    </source>
</evidence>
<feature type="transmembrane region" description="Helical" evidence="6">
    <location>
        <begin position="152"/>
        <end position="170"/>
    </location>
</feature>
<dbReference type="InterPro" id="IPR050833">
    <property type="entry name" value="Poly_Biosynth_Transport"/>
</dbReference>
<sequence>MQELLLKWSAVLLPYSTHAKLLPILEKLFNILFSKGEAGGAQRSALIVFAVRIGSAALAYIMQVFLARWMGASEYGIFIVVWTVVIILSVFSGLGFSVSLLRFIPEYLEKKQYELLNGLLFSARFLVLLSSTTIAVIGVAIAWTFSDFIGNAYILPLYLIAICLPMHTYTGMLEGIARAQDWQLKAMLPDFIGRPLLVLAFMLIALMLGYPPTAVTACIVTIAAVWTITFFQTIMMEVSLNKVRHAAPRKLQIKSWLLVSVPMLAVDGFFQLITSSDVILIGLWLPPDQVGIYFAASRTLALMHFVYYAVRAASAPRMARLYHSGDRDGLKDFVTSAAKMTFWPTLLMAGFVMAVGPFLLSLFGEDFAQGTPILYILVVGVLARASVGPVDALLTLSGHQNTCAKIYASVFVVNLILNTALIPTLGLYGAALATTLVIFFEACILYRVANKRLGLHTFILPLKRRETPVNEAG</sequence>
<evidence type="ECO:0000256" key="2">
    <source>
        <dbReference type="ARBA" id="ARBA00022475"/>
    </source>
</evidence>
<dbReference type="PANTHER" id="PTHR30250:SF11">
    <property type="entry name" value="O-ANTIGEN TRANSPORTER-RELATED"/>
    <property type="match status" value="1"/>
</dbReference>
<dbReference type="InterPro" id="IPR002797">
    <property type="entry name" value="Polysacc_synth"/>
</dbReference>
<name>A0A1I3UYD6_9HYPH</name>
<feature type="transmembrane region" description="Helical" evidence="6">
    <location>
        <begin position="125"/>
        <end position="146"/>
    </location>
</feature>
<evidence type="ECO:0000313" key="8">
    <source>
        <dbReference type="Proteomes" id="UP000199598"/>
    </source>
</evidence>
<feature type="transmembrane region" description="Helical" evidence="6">
    <location>
        <begin position="256"/>
        <end position="284"/>
    </location>
</feature>
<dbReference type="Pfam" id="PF01943">
    <property type="entry name" value="Polysacc_synt"/>
    <property type="match status" value="1"/>
</dbReference>
<dbReference type="RefSeq" id="WP_093515958.1">
    <property type="nucleotide sequence ID" value="NZ_FOSK01000001.1"/>
</dbReference>
<comment type="caution">
    <text evidence="7">The sequence shown here is derived from an EMBL/GenBank/DDBJ whole genome shotgun (WGS) entry which is preliminary data.</text>
</comment>
<feature type="transmembrane region" description="Helical" evidence="6">
    <location>
        <begin position="428"/>
        <end position="449"/>
    </location>
</feature>
<feature type="transmembrane region" description="Helical" evidence="6">
    <location>
        <begin position="75"/>
        <end position="104"/>
    </location>
</feature>
<keyword evidence="5 6" id="KW-0472">Membrane</keyword>
<evidence type="ECO:0000256" key="3">
    <source>
        <dbReference type="ARBA" id="ARBA00022692"/>
    </source>
</evidence>
<feature type="transmembrane region" description="Helical" evidence="6">
    <location>
        <begin position="406"/>
        <end position="422"/>
    </location>
</feature>
<feature type="transmembrane region" description="Helical" evidence="6">
    <location>
        <begin position="45"/>
        <end position="69"/>
    </location>
</feature>
<feature type="transmembrane region" description="Helical" evidence="6">
    <location>
        <begin position="372"/>
        <end position="394"/>
    </location>
</feature>
<dbReference type="PANTHER" id="PTHR30250">
    <property type="entry name" value="PST FAMILY PREDICTED COLANIC ACID TRANSPORTER"/>
    <property type="match status" value="1"/>
</dbReference>
<feature type="transmembrane region" description="Helical" evidence="6">
    <location>
        <begin position="290"/>
        <end position="310"/>
    </location>
</feature>
<reference evidence="7 8" key="1">
    <citation type="submission" date="2016-10" db="EMBL/GenBank/DDBJ databases">
        <authorList>
            <person name="Varghese N."/>
            <person name="Submissions S."/>
        </authorList>
    </citation>
    <scope>NUCLEOTIDE SEQUENCE [LARGE SCALE GENOMIC DNA]</scope>
    <source>
        <strain evidence="7 8">DSM 16392</strain>
    </source>
</reference>
<feature type="transmembrane region" description="Helical" evidence="6">
    <location>
        <begin position="191"/>
        <end position="208"/>
    </location>
</feature>
<gene>
    <name evidence="7" type="ORF">SAMN04488518_101106</name>
</gene>
<protein>
    <submittedName>
        <fullName evidence="7">Membrane protein involved in the export of O-antigen and teichoic acid</fullName>
    </submittedName>
</protein>
<accession>A0A1I3UYD6</accession>
<evidence type="ECO:0000256" key="5">
    <source>
        <dbReference type="ARBA" id="ARBA00023136"/>
    </source>
</evidence>
<dbReference type="EMBL" id="FOSK01000001">
    <property type="protein sequence ID" value="SFJ88228.1"/>
    <property type="molecule type" value="Genomic_DNA"/>
</dbReference>
<evidence type="ECO:0000256" key="1">
    <source>
        <dbReference type="ARBA" id="ARBA00004651"/>
    </source>
</evidence>
<evidence type="ECO:0000313" key="7">
    <source>
        <dbReference type="EMBL" id="SFJ88228.1"/>
    </source>
</evidence>